<sequence length="51" mass="5806">MVPFGPIMWILVRHVSALEAYHLEFLAVSLHSGHSSVPRFQEHFLGMEMLG</sequence>
<dbReference type="EMBL" id="LANV01000001">
    <property type="protein sequence ID" value="KJV64836.1"/>
    <property type="molecule type" value="Genomic_DNA"/>
</dbReference>
<gene>
    <name evidence="1" type="ORF">APHMUC_1623</name>
</gene>
<protein>
    <submittedName>
        <fullName evidence="1">Uncharacterized protein</fullName>
    </submittedName>
</protein>
<accession>A0A0F3NAT3</accession>
<reference evidence="1 2" key="1">
    <citation type="submission" date="2015-02" db="EMBL/GenBank/DDBJ databases">
        <title>Genome Sequencing of Rickettsiales.</title>
        <authorList>
            <person name="Daugherty S.C."/>
            <person name="Su Q."/>
            <person name="Abolude K."/>
            <person name="Beier-Sexton M."/>
            <person name="Carlyon J.A."/>
            <person name="Carter R."/>
            <person name="Day N.P."/>
            <person name="Dumler S.J."/>
            <person name="Dyachenko V."/>
            <person name="Godinez A."/>
            <person name="Kurtti T.J."/>
            <person name="Lichay M."/>
            <person name="Mullins K.E."/>
            <person name="Ott S."/>
            <person name="Pappas-Brown V."/>
            <person name="Paris D.H."/>
            <person name="Patel P."/>
            <person name="Richards A.L."/>
            <person name="Sadzewicz L."/>
            <person name="Sears K."/>
            <person name="Seidman D."/>
            <person name="Sengamalay N."/>
            <person name="Stenos J."/>
            <person name="Tallon L.J."/>
            <person name="Vincent G."/>
            <person name="Fraser C.M."/>
            <person name="Munderloh U."/>
            <person name="Dunning-Hotopp J.C."/>
        </authorList>
    </citation>
    <scope>NUCLEOTIDE SEQUENCE [LARGE SCALE GENOMIC DNA]</scope>
    <source>
        <strain evidence="1 2">ApMUC09</strain>
    </source>
</reference>
<evidence type="ECO:0000313" key="1">
    <source>
        <dbReference type="EMBL" id="KJV64836.1"/>
    </source>
</evidence>
<organism evidence="1 2">
    <name type="scientific">Anaplasma phagocytophilum str. ApMUC09</name>
    <dbReference type="NCBI Taxonomy" id="1359152"/>
    <lineage>
        <taxon>Bacteria</taxon>
        <taxon>Pseudomonadati</taxon>
        <taxon>Pseudomonadota</taxon>
        <taxon>Alphaproteobacteria</taxon>
        <taxon>Rickettsiales</taxon>
        <taxon>Anaplasmataceae</taxon>
        <taxon>Anaplasma</taxon>
        <taxon>phagocytophilum group</taxon>
    </lineage>
</organism>
<dbReference type="AlphaFoldDB" id="A0A0F3NAT3"/>
<proteinExistence type="predicted"/>
<comment type="caution">
    <text evidence="1">The sequence shown here is derived from an EMBL/GenBank/DDBJ whole genome shotgun (WGS) entry which is preliminary data.</text>
</comment>
<name>A0A0F3NAT3_ANAPH</name>
<dbReference type="PATRIC" id="fig|1359152.3.peg.1699"/>
<evidence type="ECO:0000313" key="2">
    <source>
        <dbReference type="Proteomes" id="UP000033441"/>
    </source>
</evidence>
<dbReference type="Proteomes" id="UP000033441">
    <property type="component" value="Unassembled WGS sequence"/>
</dbReference>